<keyword evidence="2 5" id="KW-0812">Transmembrane</keyword>
<keyword evidence="3 5" id="KW-1133">Transmembrane helix</keyword>
<dbReference type="PANTHER" id="PTHR43483">
    <property type="entry name" value="MEMBRANE TRANSPORTER PROTEIN HI_0806-RELATED"/>
    <property type="match status" value="1"/>
</dbReference>
<accession>A0A1W1DVZ5</accession>
<dbReference type="GO" id="GO:0016020">
    <property type="term" value="C:membrane"/>
    <property type="evidence" value="ECO:0007669"/>
    <property type="project" value="UniProtKB-SubCell"/>
</dbReference>
<feature type="transmembrane region" description="Helical" evidence="5">
    <location>
        <begin position="207"/>
        <end position="230"/>
    </location>
</feature>
<feature type="transmembrane region" description="Helical" evidence="5">
    <location>
        <begin position="242"/>
        <end position="259"/>
    </location>
</feature>
<sequence length="260" mass="27199">MVELTQLLLLGTFSGFVAGLLGVGGGLIMVPALLYLLSGDIIESALMHTAIGTSLAAIVFTSISSVWAHHRHNAVHWHNFNKLTPTILLGAFSGAILAKTLSFDFLRIFFALFEITVALIMWFGISASGHIDHLAKWVWLITGYVIGLVSAIVGIGGGTMTTPFLVYNNVNIKNAIATSAAVGMPIAIAGALGFIVAGWGVESAIGGLGFIHIEALVSIVVASVLFAPLGAKVAHSVDGKKLKKGFALFLGLLGFLVMAF</sequence>
<dbReference type="Pfam" id="PF01925">
    <property type="entry name" value="TauE"/>
    <property type="match status" value="1"/>
</dbReference>
<evidence type="ECO:0000256" key="2">
    <source>
        <dbReference type="ARBA" id="ARBA00022692"/>
    </source>
</evidence>
<proteinExistence type="predicted"/>
<comment type="subcellular location">
    <subcellularLocation>
        <location evidence="1">Membrane</location>
        <topology evidence="1">Multi-pass membrane protein</topology>
    </subcellularLocation>
</comment>
<feature type="transmembrane region" description="Helical" evidence="5">
    <location>
        <begin position="179"/>
        <end position="201"/>
    </location>
</feature>
<feature type="transmembrane region" description="Helical" evidence="5">
    <location>
        <begin position="49"/>
        <end position="68"/>
    </location>
</feature>
<reference evidence="6" key="1">
    <citation type="submission" date="2016-10" db="EMBL/GenBank/DDBJ databases">
        <authorList>
            <person name="de Groot N.N."/>
        </authorList>
    </citation>
    <scope>NUCLEOTIDE SEQUENCE</scope>
</reference>
<evidence type="ECO:0000256" key="3">
    <source>
        <dbReference type="ARBA" id="ARBA00022989"/>
    </source>
</evidence>
<evidence type="ECO:0000256" key="4">
    <source>
        <dbReference type="ARBA" id="ARBA00023136"/>
    </source>
</evidence>
<protein>
    <recommendedName>
        <fullName evidence="7">Membrane transporter protein</fullName>
    </recommendedName>
</protein>
<dbReference type="PANTHER" id="PTHR43483:SF3">
    <property type="entry name" value="MEMBRANE TRANSPORTER PROTEIN HI_0806-RELATED"/>
    <property type="match status" value="1"/>
</dbReference>
<dbReference type="AlphaFoldDB" id="A0A1W1DVZ5"/>
<evidence type="ECO:0008006" key="7">
    <source>
        <dbReference type="Google" id="ProtNLM"/>
    </source>
</evidence>
<keyword evidence="4 5" id="KW-0472">Membrane</keyword>
<dbReference type="EMBL" id="FPHW01000246">
    <property type="protein sequence ID" value="SFV85821.1"/>
    <property type="molecule type" value="Genomic_DNA"/>
</dbReference>
<evidence type="ECO:0000256" key="1">
    <source>
        <dbReference type="ARBA" id="ARBA00004141"/>
    </source>
</evidence>
<name>A0A1W1DVZ5_9ZZZZ</name>
<organism evidence="6">
    <name type="scientific">hydrothermal vent metagenome</name>
    <dbReference type="NCBI Taxonomy" id="652676"/>
    <lineage>
        <taxon>unclassified sequences</taxon>
        <taxon>metagenomes</taxon>
        <taxon>ecological metagenomes</taxon>
    </lineage>
</organism>
<evidence type="ECO:0000256" key="5">
    <source>
        <dbReference type="SAM" id="Phobius"/>
    </source>
</evidence>
<feature type="transmembrane region" description="Helical" evidence="5">
    <location>
        <begin position="12"/>
        <end position="37"/>
    </location>
</feature>
<dbReference type="InterPro" id="IPR002781">
    <property type="entry name" value="TM_pro_TauE-like"/>
</dbReference>
<evidence type="ECO:0000313" key="6">
    <source>
        <dbReference type="EMBL" id="SFV85821.1"/>
    </source>
</evidence>
<feature type="transmembrane region" description="Helical" evidence="5">
    <location>
        <begin position="105"/>
        <end position="125"/>
    </location>
</feature>
<feature type="transmembrane region" description="Helical" evidence="5">
    <location>
        <begin position="137"/>
        <end position="167"/>
    </location>
</feature>
<gene>
    <name evidence="6" type="ORF">MNB_SUP05-7-272</name>
</gene>
<feature type="transmembrane region" description="Helical" evidence="5">
    <location>
        <begin position="80"/>
        <end position="98"/>
    </location>
</feature>